<feature type="region of interest" description="Disordered" evidence="1">
    <location>
        <begin position="379"/>
        <end position="412"/>
    </location>
</feature>
<feature type="compositionally biased region" description="Basic and acidic residues" evidence="1">
    <location>
        <begin position="1526"/>
        <end position="1537"/>
    </location>
</feature>
<dbReference type="PANTHER" id="PTHR39211:SF1">
    <property type="entry name" value="ABNORMAL SPINDLE-LIKE MICROCEPHALY-ASSOCIATED PROTEIN ASH DOMAIN-CONTAINING PROTEIN"/>
    <property type="match status" value="1"/>
</dbReference>
<sequence>MSDHQYTRPSPRFALEEEPGDGPGAAKQPWVGAFERVLGDQETSSNTRRPTKSSQREVPPSPIGKLRSDALSQRYTSAEDFNDGRTTSTVNSVYSGSGGSSPSAQAVLADPMSLRSATEQRSAKELSDAAHSAMAPSSTGSGRSRSLSISDEPLPGPTNEARGASQSGRPDPATVSGVSSRQQQGKMTLALPDQRRVDIDLQASRQGLDTTLCDIGPALITISPSDTLVFDQAYANHAPCVHRLTICNQDAEHSVLVRMDTNLSQGLSFMRRKRSAPKNDFEPCAWPTNSLTWARRGGLSPQNLRGWRHVIANLENASSFVLNPGASTTLYVMFRPMAFTTDGEGDQLQSLAFKSPPSPAFQQTPRFERALDDSLASRTDASALTSTSPVSTPAALGEQHDPFGKEEAERNPLETGNEAILASPRSAPELCAAAKPERMVLGAKPQFSTFDVRGSITARAWSLPRAEAPFADDALVDTPFSGLSSAASSRPASFYGSVQSSTTAATSSSFSLPDEGTGQSKTMLVSARCCRPSIDAILHSSEITSTSGNSLIEIDFGDALVGQAYNRTLVLRNNSEIDCICQATMEEARNMLQARPITLLSADDGSPLPMVSADDDSVTHDPFGLLPRTTRAVELRLAPQEPCKDYEQVITFTNLHDSANAIRVVVRANILGVAKDDSLAVLSGDILDFGDCYGGHWTRQLLVLKNTADVLLDVQFGAPRGIDMTFQLAELAPQADEEAIEDEQLPPSSVASDISIPSSGDVGSHFSSALDSSSAISLDPAGGPGVGLEPSATYSELAKTPTHYAQATPAEADPPKLELSKLDPLSTPAQASGLAAQSDRSEGEDVDASSVASQQGSRPASPVDERVPTGLSAKDPRLESLTKESLATRLERLNSGPGSDDERSRPAKALSARVGSDGDHQSISTNPYSQSSSSFLSRPSSRNRLGEHKAFDAVGTDDAGSAKSEATAHSRESRMGPLPATSTSSHPGSTAGGKHPRSGLGRALSGLRNVEQAHSNQLEELVLRPGGEYRVVVSYKPAREDLDADFTGGRLVERSFNVSLDYARSRSGSTRTKGGRERKTIVCQSRTCTSFISVSPKLIDLGEVQVGTRKSANIAVTNRSELTARVDLRFVSKVLGMYKDEVAIPALQTVELKVESFPRRINESYRKQITVANLLNRHDDQIFEVRSVNVDKQRISFHSLFYRLLTPTGSNFVDFGDVNINSTRIRNFTIENTSGAKLALELSAAHPEDLTLYVKAVPKQSGDAAAPVDKQGGAARGSNRYADLECGDGAAGTETDGTRAKAPKPTLKGSDLKERFLETISVDSPASVRNENTSWRLAQKQSHFLRKDVSAGAPSQKKDAGAVKPKVHINLVSALKKGGKGRITLVYGKSMTFKDRTLLRDFEFLDLATGPPVDARRISAKSKRYAMLETIATGGKAKHSSATGQAKAKQATGDGKLGDDGAPPAPGSKKESRSRAPTSNSSAPSTKAAANARRLPSPLAKDIRVTGSLKTAKAGTGQPSITGVLKGDKDARPDSGGRVHFSPALTGKRKAAPVLSNSADVSRMSLEDLLSAVEGQNSTLSTLFLGSVQAEEQFVRTEINLQRELQLAIDNGRLVPVEVLDIPAGSEKQVIAVYHPSGSTRPHVQGNARKQDSRIFMRLVDFDMGVVRASDEFAGMAELDVDELPVRDLMIRSNTCRSLLELGQPHINFGHMEKGDAKTRRILISNRSEWALRYCIRKSGSIASGDIKFSGGRYGVVPGYGKREVEFVFSPSMSGTFQEKLVVENVADRDNDQVVVLKANVRKVSNFAVDPSTIDFGAISPGKLSTPESFVLSNTTSKPRSFVIAIDPHDLLMERCIVDVALSMASDGDVKGTLTREEEEEVEHLSQKLKIASRKGNLDKVKKYEERLSQLGVKPSSPMVASASQAGDEGAEGEQGVEDASTAKALASEASLTTTKLKRISSNVTCALSPNQSKRLVLRVRASAVQSAIRPDQADPAERGGPEKAGVESVEVAVKVHEVKNQDETKVVLLKANVEFELSGEGGGDEGAATSAEAMPSDAVIFSPLA</sequence>
<feature type="region of interest" description="Disordered" evidence="1">
    <location>
        <begin position="828"/>
        <end position="1002"/>
    </location>
</feature>
<gene>
    <name evidence="2" type="ORF">PSFLO_01461</name>
</gene>
<evidence type="ECO:0000256" key="1">
    <source>
        <dbReference type="SAM" id="MobiDB-lite"/>
    </source>
</evidence>
<feature type="region of interest" description="Disordered" evidence="1">
    <location>
        <begin position="804"/>
        <end position="823"/>
    </location>
</feature>
<feature type="compositionally biased region" description="Polar residues" evidence="1">
    <location>
        <begin position="176"/>
        <end position="186"/>
    </location>
</feature>
<evidence type="ECO:0000313" key="2">
    <source>
        <dbReference type="EMBL" id="SPO35990.1"/>
    </source>
</evidence>
<feature type="compositionally biased region" description="Polar residues" evidence="1">
    <location>
        <begin position="1475"/>
        <end position="1485"/>
    </location>
</feature>
<dbReference type="InterPro" id="IPR013783">
    <property type="entry name" value="Ig-like_fold"/>
</dbReference>
<feature type="compositionally biased region" description="Low complexity" evidence="1">
    <location>
        <begin position="746"/>
        <end position="757"/>
    </location>
</feature>
<feature type="compositionally biased region" description="Basic and acidic residues" evidence="1">
    <location>
        <begin position="398"/>
        <end position="412"/>
    </location>
</feature>
<feature type="compositionally biased region" description="Low complexity" evidence="1">
    <location>
        <begin position="929"/>
        <end position="943"/>
    </location>
</feature>
<dbReference type="EMBL" id="OOIP01000003">
    <property type="protein sequence ID" value="SPO35990.1"/>
    <property type="molecule type" value="Genomic_DNA"/>
</dbReference>
<proteinExistence type="predicted"/>
<protein>
    <submittedName>
        <fullName evidence="2">Uncharacterized protein</fullName>
    </submittedName>
</protein>
<accession>A0A5C3EVW2</accession>
<feature type="compositionally biased region" description="Polar residues" evidence="1">
    <location>
        <begin position="379"/>
        <end position="391"/>
    </location>
</feature>
<feature type="region of interest" description="Disordered" evidence="1">
    <location>
        <begin position="1912"/>
        <end position="1942"/>
    </location>
</feature>
<dbReference type="Gene3D" id="2.60.40.10">
    <property type="entry name" value="Immunoglobulins"/>
    <property type="match status" value="1"/>
</dbReference>
<feature type="region of interest" description="Disordered" evidence="1">
    <location>
        <begin position="736"/>
        <end position="757"/>
    </location>
</feature>
<feature type="region of interest" description="Disordered" evidence="1">
    <location>
        <begin position="1262"/>
        <end position="1307"/>
    </location>
</feature>
<dbReference type="PANTHER" id="PTHR39211">
    <property type="entry name" value="CHROMOSOME 7, WHOLE GENOME SHOTGUN SEQUENCE"/>
    <property type="match status" value="1"/>
</dbReference>
<organism evidence="2 3">
    <name type="scientific">Pseudozyma flocculosa</name>
    <dbReference type="NCBI Taxonomy" id="84751"/>
    <lineage>
        <taxon>Eukaryota</taxon>
        <taxon>Fungi</taxon>
        <taxon>Dikarya</taxon>
        <taxon>Basidiomycota</taxon>
        <taxon>Ustilaginomycotina</taxon>
        <taxon>Ustilaginomycetes</taxon>
        <taxon>Ustilaginales</taxon>
        <taxon>Ustilaginaceae</taxon>
        <taxon>Pseudozyma</taxon>
    </lineage>
</organism>
<feature type="region of interest" description="Disordered" evidence="1">
    <location>
        <begin position="1433"/>
        <end position="1539"/>
    </location>
</feature>
<feature type="compositionally biased region" description="Low complexity" evidence="1">
    <location>
        <begin position="86"/>
        <end position="103"/>
    </location>
</feature>
<dbReference type="OrthoDB" id="252265at2759"/>
<reference evidence="2 3" key="1">
    <citation type="submission" date="2018-03" db="EMBL/GenBank/DDBJ databases">
        <authorList>
            <person name="Guldener U."/>
        </authorList>
    </citation>
    <scope>NUCLEOTIDE SEQUENCE [LARGE SCALE GENOMIC DNA]</scope>
    <source>
        <strain evidence="2 3">DAOM196992</strain>
    </source>
</reference>
<keyword evidence="3" id="KW-1185">Reference proteome</keyword>
<name>A0A5C3EVW2_9BASI</name>
<dbReference type="Proteomes" id="UP000323386">
    <property type="component" value="Unassembled WGS sequence"/>
</dbReference>
<feature type="compositionally biased region" description="Low complexity" evidence="1">
    <location>
        <begin position="137"/>
        <end position="150"/>
    </location>
</feature>
<feature type="region of interest" description="Disordered" evidence="1">
    <location>
        <begin position="1"/>
        <end position="191"/>
    </location>
</feature>
<evidence type="ECO:0000313" key="3">
    <source>
        <dbReference type="Proteomes" id="UP000323386"/>
    </source>
</evidence>